<dbReference type="SUPFAM" id="SSF55248">
    <property type="entry name" value="PCD-like"/>
    <property type="match status" value="1"/>
</dbReference>
<dbReference type="PANTHER" id="PTHR12599">
    <property type="entry name" value="PTERIN-4-ALPHA-CARBINOLAMINE DEHYDRATASE"/>
    <property type="match status" value="1"/>
</dbReference>
<evidence type="ECO:0000313" key="5">
    <source>
        <dbReference type="EMBL" id="UFP95487.1"/>
    </source>
</evidence>
<dbReference type="GO" id="GO:0008124">
    <property type="term" value="F:4-alpha-hydroxytetrahydrobiopterin dehydratase activity"/>
    <property type="evidence" value="ECO:0007669"/>
    <property type="project" value="UniProtKB-EC"/>
</dbReference>
<dbReference type="NCBIfam" id="NF002017">
    <property type="entry name" value="PRK00823.1-2"/>
    <property type="match status" value="1"/>
</dbReference>
<dbReference type="RefSeq" id="WP_230842715.1">
    <property type="nucleotide sequence ID" value="NZ_CP063845.1"/>
</dbReference>
<dbReference type="InterPro" id="IPR001533">
    <property type="entry name" value="Pterin_deHydtase"/>
</dbReference>
<protein>
    <recommendedName>
        <fullName evidence="4">Putative pterin-4-alpha-carbinolamine dehydratase</fullName>
        <shortName evidence="4">PHS</shortName>
        <ecNumber evidence="4">4.2.1.96</ecNumber>
    </recommendedName>
    <alternativeName>
        <fullName evidence="4">4-alpha-hydroxy-tetrahydropterin dehydratase</fullName>
    </alternativeName>
    <alternativeName>
        <fullName evidence="4">Pterin carbinolamine dehydratase</fullName>
        <shortName evidence="4">PCD</shortName>
    </alternativeName>
</protein>
<dbReference type="PANTHER" id="PTHR12599:SF0">
    <property type="entry name" value="PTERIN-4-ALPHA-CARBINOLAMINE DEHYDRATASE"/>
    <property type="match status" value="1"/>
</dbReference>
<name>A0ABY3PPA4_9CYAN</name>
<evidence type="ECO:0000256" key="3">
    <source>
        <dbReference type="ARBA" id="ARBA00023239"/>
    </source>
</evidence>
<comment type="similarity">
    <text evidence="2 4">Belongs to the pterin-4-alpha-carbinolamine dehydratase family.</text>
</comment>
<dbReference type="HAMAP" id="MF_00434">
    <property type="entry name" value="Pterin_4_alpha"/>
    <property type="match status" value="1"/>
</dbReference>
<dbReference type="EMBL" id="CP063845">
    <property type="protein sequence ID" value="UFP95487.1"/>
    <property type="molecule type" value="Genomic_DNA"/>
</dbReference>
<gene>
    <name evidence="5" type="ORF">ISF26_04350</name>
</gene>
<reference evidence="5 6" key="1">
    <citation type="journal article" date="2021" name="Genome Biol. Evol.">
        <title>Complete Genome Sequencing of a Novel Gloeobacter Species from a Waterfall Cave in Mexico.</title>
        <authorList>
            <person name="Saw J.H."/>
            <person name="Cardona T."/>
            <person name="Montejano G."/>
        </authorList>
    </citation>
    <scope>NUCLEOTIDE SEQUENCE [LARGE SCALE GENOMIC DNA]</scope>
    <source>
        <strain evidence="5">MG652769</strain>
    </source>
</reference>
<keyword evidence="6" id="KW-1185">Reference proteome</keyword>
<dbReference type="Gene3D" id="3.30.1360.20">
    <property type="entry name" value="Transcriptional coactivator/pterin dehydratase"/>
    <property type="match status" value="1"/>
</dbReference>
<dbReference type="Proteomes" id="UP001054846">
    <property type="component" value="Chromosome"/>
</dbReference>
<dbReference type="EC" id="4.2.1.96" evidence="4"/>
<dbReference type="Pfam" id="PF01329">
    <property type="entry name" value="Pterin_4a"/>
    <property type="match status" value="1"/>
</dbReference>
<keyword evidence="3 4" id="KW-0456">Lyase</keyword>
<evidence type="ECO:0000256" key="1">
    <source>
        <dbReference type="ARBA" id="ARBA00001554"/>
    </source>
</evidence>
<evidence type="ECO:0000256" key="2">
    <source>
        <dbReference type="ARBA" id="ARBA00006472"/>
    </source>
</evidence>
<dbReference type="InterPro" id="IPR036428">
    <property type="entry name" value="PCD_sf"/>
</dbReference>
<organism evidence="5 6">
    <name type="scientific">Gloeobacter morelensis MG652769</name>
    <dbReference type="NCBI Taxonomy" id="2781736"/>
    <lineage>
        <taxon>Bacteria</taxon>
        <taxon>Bacillati</taxon>
        <taxon>Cyanobacteriota</taxon>
        <taxon>Cyanophyceae</taxon>
        <taxon>Gloeobacterales</taxon>
        <taxon>Gloeobacteraceae</taxon>
        <taxon>Gloeobacter</taxon>
        <taxon>Gloeobacter morelensis</taxon>
    </lineage>
</organism>
<sequence>MNKMTIEEIETALKPIADWQLSEADGATAIERVFRFDDFVQAIAFVNKVAERAETAGHHPDIHIHYNRVRLVLSTHDAGGVTSKDLEMAAAL</sequence>
<evidence type="ECO:0000256" key="4">
    <source>
        <dbReference type="HAMAP-Rule" id="MF_00434"/>
    </source>
</evidence>
<dbReference type="CDD" id="cd00488">
    <property type="entry name" value="PCD_DCoH"/>
    <property type="match status" value="1"/>
</dbReference>
<accession>A0ABY3PPA4</accession>
<proteinExistence type="inferred from homology"/>
<comment type="catalytic activity">
    <reaction evidence="1 4">
        <text>(4aS,6R)-4a-hydroxy-L-erythro-5,6,7,8-tetrahydrobiopterin = (6R)-L-erythro-6,7-dihydrobiopterin + H2O</text>
        <dbReference type="Rhea" id="RHEA:11920"/>
        <dbReference type="ChEBI" id="CHEBI:15377"/>
        <dbReference type="ChEBI" id="CHEBI:15642"/>
        <dbReference type="ChEBI" id="CHEBI:43120"/>
        <dbReference type="EC" id="4.2.1.96"/>
    </reaction>
</comment>
<evidence type="ECO:0000313" key="6">
    <source>
        <dbReference type="Proteomes" id="UP001054846"/>
    </source>
</evidence>